<dbReference type="SUPFAM" id="SSF55174">
    <property type="entry name" value="Alpha-L RNA-binding motif"/>
    <property type="match status" value="1"/>
</dbReference>
<dbReference type="Proteomes" id="UP000186785">
    <property type="component" value="Unassembled WGS sequence"/>
</dbReference>
<evidence type="ECO:0000256" key="5">
    <source>
        <dbReference type="RuleBase" id="RU003887"/>
    </source>
</evidence>
<gene>
    <name evidence="7" type="ORF">BSR29_04705</name>
</gene>
<dbReference type="FunFam" id="3.10.290.10:FF:000003">
    <property type="entry name" value="Pseudouridine synthase"/>
    <property type="match status" value="1"/>
</dbReference>
<dbReference type="OrthoDB" id="9807213at2"/>
<dbReference type="SMART" id="SM00363">
    <property type="entry name" value="S4"/>
    <property type="match status" value="1"/>
</dbReference>
<evidence type="ECO:0000256" key="2">
    <source>
        <dbReference type="ARBA" id="ARBA00008348"/>
    </source>
</evidence>
<dbReference type="InterPro" id="IPR042092">
    <property type="entry name" value="PsdUridine_s_RsuA/RluB/E/F_cat"/>
</dbReference>
<dbReference type="InterPro" id="IPR020094">
    <property type="entry name" value="TruA/RsuA/RluB/E/F_N"/>
</dbReference>
<dbReference type="InterPro" id="IPR050343">
    <property type="entry name" value="RsuA_PseudoU_synthase"/>
</dbReference>
<dbReference type="InterPro" id="IPR018496">
    <property type="entry name" value="PsdUridine_synth_RsuA/RluB_CS"/>
</dbReference>
<evidence type="ECO:0000256" key="3">
    <source>
        <dbReference type="ARBA" id="ARBA00023235"/>
    </source>
</evidence>
<keyword evidence="3 5" id="KW-0413">Isomerase</keyword>
<comment type="catalytic activity">
    <reaction evidence="1">
        <text>a uridine in RNA = a pseudouridine in RNA</text>
        <dbReference type="Rhea" id="RHEA:48348"/>
        <dbReference type="Rhea" id="RHEA-COMP:12068"/>
        <dbReference type="Rhea" id="RHEA-COMP:12069"/>
        <dbReference type="ChEBI" id="CHEBI:65314"/>
        <dbReference type="ChEBI" id="CHEBI:65315"/>
    </reaction>
</comment>
<dbReference type="PROSITE" id="PS01149">
    <property type="entry name" value="PSI_RSU"/>
    <property type="match status" value="1"/>
</dbReference>
<dbReference type="InterPro" id="IPR000748">
    <property type="entry name" value="PsdUridine_synth_RsuA/RluB/E/F"/>
</dbReference>
<dbReference type="Pfam" id="PF01479">
    <property type="entry name" value="S4"/>
    <property type="match status" value="1"/>
</dbReference>
<reference evidence="7 8" key="1">
    <citation type="submission" date="2016-11" db="EMBL/GenBank/DDBJ databases">
        <title>Actinomyces gypaetusis sp. nov. isolated from the vulture Gypaetus barbatus in Qinghai Tibet Plateau China.</title>
        <authorList>
            <person name="Meng X."/>
        </authorList>
    </citation>
    <scope>NUCLEOTIDE SEQUENCE [LARGE SCALE GENOMIC DNA]</scope>
    <source>
        <strain evidence="7 8">VUL4_2</strain>
    </source>
</reference>
<dbReference type="RefSeq" id="WP_073709123.1">
    <property type="nucleotide sequence ID" value="NZ_MQSU01000002.1"/>
</dbReference>
<dbReference type="InterPro" id="IPR036986">
    <property type="entry name" value="S4_RNA-bd_sf"/>
</dbReference>
<dbReference type="InterPro" id="IPR002942">
    <property type="entry name" value="S4_RNA-bd"/>
</dbReference>
<dbReference type="GO" id="GO:0003723">
    <property type="term" value="F:RNA binding"/>
    <property type="evidence" value="ECO:0007669"/>
    <property type="project" value="UniProtKB-KW"/>
</dbReference>
<dbReference type="NCBIfam" id="TIGR00093">
    <property type="entry name" value="pseudouridine synthase"/>
    <property type="match status" value="1"/>
</dbReference>
<dbReference type="GO" id="GO:0120159">
    <property type="term" value="F:rRNA pseudouridine synthase activity"/>
    <property type="evidence" value="ECO:0007669"/>
    <property type="project" value="UniProtKB-ARBA"/>
</dbReference>
<dbReference type="PANTHER" id="PTHR47683:SF2">
    <property type="entry name" value="RNA-BINDING S4 DOMAIN-CONTAINING PROTEIN"/>
    <property type="match status" value="1"/>
</dbReference>
<accession>A0A1Q5PNY8</accession>
<comment type="caution">
    <text evidence="7">The sequence shown here is derived from an EMBL/GenBank/DDBJ whole genome shotgun (WGS) entry which is preliminary data.</text>
</comment>
<dbReference type="PANTHER" id="PTHR47683">
    <property type="entry name" value="PSEUDOURIDINE SYNTHASE FAMILY PROTEIN-RELATED"/>
    <property type="match status" value="1"/>
</dbReference>
<proteinExistence type="inferred from homology"/>
<evidence type="ECO:0000259" key="6">
    <source>
        <dbReference type="SMART" id="SM00363"/>
    </source>
</evidence>
<organism evidence="7 8">
    <name type="scientific">Boudabousia liubingyangii</name>
    <dbReference type="NCBI Taxonomy" id="1921764"/>
    <lineage>
        <taxon>Bacteria</taxon>
        <taxon>Bacillati</taxon>
        <taxon>Actinomycetota</taxon>
        <taxon>Actinomycetes</taxon>
        <taxon>Actinomycetales</taxon>
        <taxon>Actinomycetaceae</taxon>
        <taxon>Boudabousia</taxon>
    </lineage>
</organism>
<dbReference type="Pfam" id="PF00849">
    <property type="entry name" value="PseudoU_synth_2"/>
    <property type="match status" value="1"/>
</dbReference>
<dbReference type="PROSITE" id="PS50889">
    <property type="entry name" value="S4"/>
    <property type="match status" value="1"/>
</dbReference>
<dbReference type="GO" id="GO:0000455">
    <property type="term" value="P:enzyme-directed rRNA pseudouridine synthesis"/>
    <property type="evidence" value="ECO:0007669"/>
    <property type="project" value="UniProtKB-ARBA"/>
</dbReference>
<dbReference type="CDD" id="cd00165">
    <property type="entry name" value="S4"/>
    <property type="match status" value="1"/>
</dbReference>
<dbReference type="InterPro" id="IPR006145">
    <property type="entry name" value="PsdUridine_synth_RsuA/RluA"/>
</dbReference>
<dbReference type="STRING" id="1921764.BSR28_04270"/>
<evidence type="ECO:0000313" key="8">
    <source>
        <dbReference type="Proteomes" id="UP000186785"/>
    </source>
</evidence>
<protein>
    <recommendedName>
        <fullName evidence="5">Pseudouridine synthase</fullName>
        <ecNumber evidence="5">5.4.99.-</ecNumber>
    </recommendedName>
</protein>
<evidence type="ECO:0000313" key="7">
    <source>
        <dbReference type="EMBL" id="OKL49135.1"/>
    </source>
</evidence>
<keyword evidence="8" id="KW-1185">Reference proteome</keyword>
<dbReference type="Gene3D" id="3.30.70.580">
    <property type="entry name" value="Pseudouridine synthase I, catalytic domain, N-terminal subdomain"/>
    <property type="match status" value="1"/>
</dbReference>
<dbReference type="AlphaFoldDB" id="A0A1Q5PNY8"/>
<dbReference type="Gene3D" id="3.30.70.1560">
    <property type="entry name" value="Alpha-L RNA-binding motif"/>
    <property type="match status" value="1"/>
</dbReference>
<dbReference type="Gene3D" id="3.10.290.10">
    <property type="entry name" value="RNA-binding S4 domain"/>
    <property type="match status" value="1"/>
</dbReference>
<sequence>MSNYDPHVPEGIRLQKVLAQAGVGSRRACEDLIARGKVQVNGRRVTELGTRVDPQTAIIHVRGKRVFLDDSHLTLVLNKPRGVVSTMSDPEGRPCLADFTADWDTRLFHVGRLDTDTEGLLLLTNDGELANRLTHPSWEVPKTYVATVAGQVARGLGRQLQSGVELEDGIVSVDGFTVKGIHGDESLVEIQLHSGKNRVVRRLMEAVGHPVKALVRTRFGTLQLGHMRPGTIKRLDGEPLAALMRMVEL</sequence>
<evidence type="ECO:0000256" key="4">
    <source>
        <dbReference type="PROSITE-ProRule" id="PRU00182"/>
    </source>
</evidence>
<keyword evidence="4" id="KW-0694">RNA-binding</keyword>
<evidence type="ECO:0000256" key="1">
    <source>
        <dbReference type="ARBA" id="ARBA00000073"/>
    </source>
</evidence>
<dbReference type="CDD" id="cd02870">
    <property type="entry name" value="PseudoU_synth_RsuA_like"/>
    <property type="match status" value="1"/>
</dbReference>
<dbReference type="InterPro" id="IPR020103">
    <property type="entry name" value="PsdUridine_synth_cat_dom_sf"/>
</dbReference>
<name>A0A1Q5PNY8_9ACTO</name>
<dbReference type="EMBL" id="MQSV01000002">
    <property type="protein sequence ID" value="OKL49135.1"/>
    <property type="molecule type" value="Genomic_DNA"/>
</dbReference>
<dbReference type="SUPFAM" id="SSF55120">
    <property type="entry name" value="Pseudouridine synthase"/>
    <property type="match status" value="1"/>
</dbReference>
<feature type="domain" description="RNA-binding S4" evidence="6">
    <location>
        <begin position="12"/>
        <end position="72"/>
    </location>
</feature>
<comment type="similarity">
    <text evidence="2 5">Belongs to the pseudouridine synthase RsuA family.</text>
</comment>
<dbReference type="EC" id="5.4.99.-" evidence="5"/>